<feature type="transmembrane region" description="Helical" evidence="1">
    <location>
        <begin position="7"/>
        <end position="34"/>
    </location>
</feature>
<gene>
    <name evidence="2" type="ORF">CHF27_000195</name>
</gene>
<dbReference type="Proteomes" id="UP000243494">
    <property type="component" value="Unassembled WGS sequence"/>
</dbReference>
<evidence type="ECO:0000313" key="2">
    <source>
        <dbReference type="EMBL" id="RDY25030.1"/>
    </source>
</evidence>
<comment type="caution">
    <text evidence="2">The sequence shown here is derived from an EMBL/GenBank/DDBJ whole genome shotgun (WGS) entry which is preliminary data.</text>
</comment>
<protein>
    <submittedName>
        <fullName evidence="2">Uncharacterized protein</fullName>
    </submittedName>
</protein>
<evidence type="ECO:0000313" key="3">
    <source>
        <dbReference type="Proteomes" id="UP000243494"/>
    </source>
</evidence>
<name>A0A371IX18_9FIRM</name>
<evidence type="ECO:0000256" key="1">
    <source>
        <dbReference type="SAM" id="Phobius"/>
    </source>
</evidence>
<keyword evidence="1" id="KW-0472">Membrane</keyword>
<accession>A0A371IX18</accession>
<dbReference type="AlphaFoldDB" id="A0A371IX18"/>
<keyword evidence="1" id="KW-0812">Transmembrane</keyword>
<keyword evidence="3" id="KW-1185">Reference proteome</keyword>
<sequence>MRKLKKVLKIIIMSSMICFFVTFALIIINAIMGVLVSLDYYFMMASSSTIGLSIGLILFNSRRIFSKKLAKKLSKKVVASKKVVRPNKQQTTSVRKRKIS</sequence>
<organism evidence="2 3">
    <name type="scientific">Romboutsia maritimum</name>
    <dbReference type="NCBI Taxonomy" id="2020948"/>
    <lineage>
        <taxon>Bacteria</taxon>
        <taxon>Bacillati</taxon>
        <taxon>Bacillota</taxon>
        <taxon>Clostridia</taxon>
        <taxon>Peptostreptococcales</taxon>
        <taxon>Peptostreptococcaceae</taxon>
        <taxon>Romboutsia</taxon>
    </lineage>
</organism>
<dbReference type="EMBL" id="NOJZ02000001">
    <property type="protein sequence ID" value="RDY25030.1"/>
    <property type="molecule type" value="Genomic_DNA"/>
</dbReference>
<feature type="transmembrane region" description="Helical" evidence="1">
    <location>
        <begin position="40"/>
        <end position="59"/>
    </location>
</feature>
<reference evidence="2 3" key="1">
    <citation type="journal article" date="2017" name="Genome Announc.">
        <title>Draft Genome Sequence of Romboutsia maritimum sp. nov. Strain CCRI-22766(T), Isolated from Coastal Estuarine Mud.</title>
        <authorList>
            <person name="Maheux A.F."/>
            <person name="Boudreau D.K."/>
            <person name="Berube E."/>
            <person name="Boissinot M."/>
            <person name="Raymond F."/>
            <person name="Brodeur S."/>
            <person name="Corbeil J."/>
            <person name="Brightwell G."/>
            <person name="Broda D."/>
            <person name="Omar R.F."/>
            <person name="Bergeron M.G."/>
        </authorList>
    </citation>
    <scope>NUCLEOTIDE SEQUENCE [LARGE SCALE GENOMIC DNA]</scope>
    <source>
        <strain evidence="2 3">CCRI-22766</strain>
    </source>
</reference>
<keyword evidence="1" id="KW-1133">Transmembrane helix</keyword>
<proteinExistence type="predicted"/>